<feature type="compositionally biased region" description="Acidic residues" evidence="2">
    <location>
        <begin position="69"/>
        <end position="81"/>
    </location>
</feature>
<dbReference type="InParanoid" id="T0S3L2"/>
<accession>T0S3L2</accession>
<proteinExistence type="inferred from homology"/>
<comment type="similarity">
    <text evidence="1">Belongs to the TUB family.</text>
</comment>
<reference evidence="4 5" key="1">
    <citation type="submission" date="2012-04" db="EMBL/GenBank/DDBJ databases">
        <title>The Genome Sequence of Saprolegnia declina VS20.</title>
        <authorList>
            <consortium name="The Broad Institute Genome Sequencing Platform"/>
            <person name="Russ C."/>
            <person name="Nusbaum C."/>
            <person name="Tyler B."/>
            <person name="van West P."/>
            <person name="Dieguez-Uribeondo J."/>
            <person name="de Bruijn I."/>
            <person name="Tripathy S."/>
            <person name="Jiang R."/>
            <person name="Young S.K."/>
            <person name="Zeng Q."/>
            <person name="Gargeya S."/>
            <person name="Fitzgerald M."/>
            <person name="Haas B."/>
            <person name="Abouelleil A."/>
            <person name="Alvarado L."/>
            <person name="Arachchi H.M."/>
            <person name="Berlin A."/>
            <person name="Chapman S.B."/>
            <person name="Goldberg J."/>
            <person name="Griggs A."/>
            <person name="Gujja S."/>
            <person name="Hansen M."/>
            <person name="Howarth C."/>
            <person name="Imamovic A."/>
            <person name="Larimer J."/>
            <person name="McCowen C."/>
            <person name="Montmayeur A."/>
            <person name="Murphy C."/>
            <person name="Neiman D."/>
            <person name="Pearson M."/>
            <person name="Priest M."/>
            <person name="Roberts A."/>
            <person name="Saif S."/>
            <person name="Shea T."/>
            <person name="Sisk P."/>
            <person name="Sykes S."/>
            <person name="Wortman J."/>
            <person name="Nusbaum C."/>
            <person name="Birren B."/>
        </authorList>
    </citation>
    <scope>NUCLEOTIDE SEQUENCE [LARGE SCALE GENOMIC DNA]</scope>
    <source>
        <strain evidence="4 5">VS20</strain>
    </source>
</reference>
<dbReference type="OrthoDB" id="73654at2759"/>
<dbReference type="GeneID" id="19946291"/>
<dbReference type="OMA" id="QQSCWAQ"/>
<evidence type="ECO:0000256" key="2">
    <source>
        <dbReference type="SAM" id="MobiDB-lite"/>
    </source>
</evidence>
<gene>
    <name evidence="4" type="ORF">SDRG_05564</name>
</gene>
<dbReference type="AlphaFoldDB" id="T0S3L2"/>
<dbReference type="Proteomes" id="UP000030762">
    <property type="component" value="Unassembled WGS sequence"/>
</dbReference>
<dbReference type="SUPFAM" id="SSF54518">
    <property type="entry name" value="Tubby C-terminal domain-like"/>
    <property type="match status" value="1"/>
</dbReference>
<evidence type="ECO:0000313" key="4">
    <source>
        <dbReference type="EMBL" id="EQC37347.1"/>
    </source>
</evidence>
<dbReference type="InterPro" id="IPR025659">
    <property type="entry name" value="Tubby-like_C"/>
</dbReference>
<evidence type="ECO:0000259" key="3">
    <source>
        <dbReference type="Pfam" id="PF01167"/>
    </source>
</evidence>
<sequence>MNQRSAMAEEKYGTRRGWGDETTPTTKSKFDAMMDEIGDGSDNDGNEVAQAKGSALYVRKGCRKKADSDNDDDDDDDSDDDTMARVRHAADAKEQFGHASPPLSVPAISMDLNALRQFVMRAPTKGSASVQCYVERDRTGTNLLRPVYRLFLEESKQFLLGAQKRVKNTTSNYLLSMDRSPTNRRSGLIVGKLRSNWSGSQYIVFNQGMKPGATAVESNVRTVLGVLDFQYDKMGPGKMAIAIPTVNDAGVPVVVRDKSTDEKKAGPFHNTEFYRDGNHIQLHNKRPKYDEKARGHVLNFNGRVTMSSVKNFQLQCDGHGDDDVTLQFGRVSCQPPGPNDQCSCHKNIFTLDFKHPLSAAQAFAICLAAMDGKLADSKSFETLSDLAKRTL</sequence>
<dbReference type="Pfam" id="PF01167">
    <property type="entry name" value="Tub"/>
    <property type="match status" value="1"/>
</dbReference>
<dbReference type="Gene3D" id="3.20.90.10">
    <property type="entry name" value="Tubby Protein, Chain A"/>
    <property type="match status" value="1"/>
</dbReference>
<dbReference type="STRING" id="1156394.T0S3L2"/>
<dbReference type="VEuPathDB" id="FungiDB:SDRG_05564"/>
<dbReference type="PANTHER" id="PTHR16517">
    <property type="entry name" value="TUBBY-RELATED"/>
    <property type="match status" value="1"/>
</dbReference>
<dbReference type="PRINTS" id="PR01573">
    <property type="entry name" value="SUPERTUBBY"/>
</dbReference>
<name>T0S3L2_SAPDV</name>
<evidence type="ECO:0000256" key="1">
    <source>
        <dbReference type="ARBA" id="ARBA00007129"/>
    </source>
</evidence>
<dbReference type="eggNOG" id="KOG2502">
    <property type="taxonomic scope" value="Eukaryota"/>
</dbReference>
<protein>
    <recommendedName>
        <fullName evidence="3">Tubby C-terminal domain-containing protein</fullName>
    </recommendedName>
</protein>
<dbReference type="EMBL" id="JH767145">
    <property type="protein sequence ID" value="EQC37347.1"/>
    <property type="molecule type" value="Genomic_DNA"/>
</dbReference>
<feature type="compositionally biased region" description="Basic and acidic residues" evidence="2">
    <location>
        <begin position="7"/>
        <end position="19"/>
    </location>
</feature>
<feature type="region of interest" description="Disordered" evidence="2">
    <location>
        <begin position="1"/>
        <end position="81"/>
    </location>
</feature>
<evidence type="ECO:0000313" key="5">
    <source>
        <dbReference type="Proteomes" id="UP000030762"/>
    </source>
</evidence>
<dbReference type="InterPro" id="IPR000007">
    <property type="entry name" value="Tubby_C"/>
</dbReference>
<feature type="domain" description="Tubby C-terminal" evidence="3">
    <location>
        <begin position="122"/>
        <end position="371"/>
    </location>
</feature>
<organism evidence="4 5">
    <name type="scientific">Saprolegnia diclina (strain VS20)</name>
    <dbReference type="NCBI Taxonomy" id="1156394"/>
    <lineage>
        <taxon>Eukaryota</taxon>
        <taxon>Sar</taxon>
        <taxon>Stramenopiles</taxon>
        <taxon>Oomycota</taxon>
        <taxon>Saprolegniomycetes</taxon>
        <taxon>Saprolegniales</taxon>
        <taxon>Saprolegniaceae</taxon>
        <taxon>Saprolegnia</taxon>
    </lineage>
</organism>
<keyword evidence="5" id="KW-1185">Reference proteome</keyword>
<dbReference type="PANTHER" id="PTHR16517:SF7">
    <property type="entry name" value="PROTEIN KING TUBBY"/>
    <property type="match status" value="1"/>
</dbReference>
<feature type="compositionally biased region" description="Acidic residues" evidence="2">
    <location>
        <begin position="33"/>
        <end position="45"/>
    </location>
</feature>
<dbReference type="RefSeq" id="XP_008609509.1">
    <property type="nucleotide sequence ID" value="XM_008611287.1"/>
</dbReference>